<evidence type="ECO:0000313" key="3">
    <source>
        <dbReference type="Proteomes" id="UP000887013"/>
    </source>
</evidence>
<dbReference type="EMBL" id="BMAW01127886">
    <property type="protein sequence ID" value="GFU23091.1"/>
    <property type="molecule type" value="Genomic_DNA"/>
</dbReference>
<protein>
    <submittedName>
        <fullName evidence="2">Uncharacterized protein</fullName>
    </submittedName>
</protein>
<keyword evidence="3" id="KW-1185">Reference proteome</keyword>
<evidence type="ECO:0000313" key="2">
    <source>
        <dbReference type="EMBL" id="GFU23091.1"/>
    </source>
</evidence>
<feature type="non-terminal residue" evidence="2">
    <location>
        <position position="79"/>
    </location>
</feature>
<dbReference type="Proteomes" id="UP000887013">
    <property type="component" value="Unassembled WGS sequence"/>
</dbReference>
<organism evidence="2 3">
    <name type="scientific">Nephila pilipes</name>
    <name type="common">Giant wood spider</name>
    <name type="synonym">Nephila maculata</name>
    <dbReference type="NCBI Taxonomy" id="299642"/>
    <lineage>
        <taxon>Eukaryota</taxon>
        <taxon>Metazoa</taxon>
        <taxon>Ecdysozoa</taxon>
        <taxon>Arthropoda</taxon>
        <taxon>Chelicerata</taxon>
        <taxon>Arachnida</taxon>
        <taxon>Araneae</taxon>
        <taxon>Araneomorphae</taxon>
        <taxon>Entelegynae</taxon>
        <taxon>Araneoidea</taxon>
        <taxon>Nephilidae</taxon>
        <taxon>Nephila</taxon>
    </lineage>
</organism>
<accession>A0A8X6QMY1</accession>
<comment type="caution">
    <text evidence="2">The sequence shown here is derived from an EMBL/GenBank/DDBJ whole genome shotgun (WGS) entry which is preliminary data.</text>
</comment>
<evidence type="ECO:0000256" key="1">
    <source>
        <dbReference type="SAM" id="MobiDB-lite"/>
    </source>
</evidence>
<feature type="region of interest" description="Disordered" evidence="1">
    <location>
        <begin position="58"/>
        <end position="79"/>
    </location>
</feature>
<sequence length="79" mass="9074">MGASVTEYFLWFSSPSDKAFSYHDARLGIKITYQFRREILKRAFFIALIPLPRREVIKNDPEKSTPPLRNALPGFTLAA</sequence>
<proteinExistence type="predicted"/>
<name>A0A8X6QMY1_NEPPI</name>
<gene>
    <name evidence="2" type="ORF">NPIL_174481</name>
</gene>
<reference evidence="2" key="1">
    <citation type="submission" date="2020-08" db="EMBL/GenBank/DDBJ databases">
        <title>Multicomponent nature underlies the extraordinary mechanical properties of spider dragline silk.</title>
        <authorList>
            <person name="Kono N."/>
            <person name="Nakamura H."/>
            <person name="Mori M."/>
            <person name="Yoshida Y."/>
            <person name="Ohtoshi R."/>
            <person name="Malay A.D."/>
            <person name="Moran D.A.P."/>
            <person name="Tomita M."/>
            <person name="Numata K."/>
            <person name="Arakawa K."/>
        </authorList>
    </citation>
    <scope>NUCLEOTIDE SEQUENCE</scope>
</reference>
<dbReference type="AlphaFoldDB" id="A0A8X6QMY1"/>